<feature type="domain" description="Carrier" evidence="9">
    <location>
        <begin position="4122"/>
        <end position="4197"/>
    </location>
</feature>
<dbReference type="InterPro" id="IPR001227">
    <property type="entry name" value="Ac_transferase_dom_sf"/>
</dbReference>
<dbReference type="Pfam" id="PF16197">
    <property type="entry name" value="KAsynt_C_assoc"/>
    <property type="match status" value="1"/>
</dbReference>
<evidence type="ECO:0000256" key="6">
    <source>
        <dbReference type="ARBA" id="ARBA00022898"/>
    </source>
</evidence>
<dbReference type="InterPro" id="IPR000873">
    <property type="entry name" value="AMP-dep_synth/lig_dom"/>
</dbReference>
<evidence type="ECO:0000313" key="12">
    <source>
        <dbReference type="Proteomes" id="UP000004169"/>
    </source>
</evidence>
<sequence length="5276" mass="571128">MGDASGQPYVEALKKASAKIAELLEENQSLKHPAAIAVVGMGCRFPGGGDPDQFWSLLAGGGDAISDIPSQRWDVGRFYDSDPDAPGKMYARSGGFVGDVAGFDPAFFGITPREAEAMDPQQRLLMEVSWEALDDAALDRRRLAAARAGLFIGLSNYDYIQAHVHSGAADRITAYSGSGVMFSTAAGRLSYFHDFHGPCVTIDTACSSSLVALHLAIQSLRRGETDLALAGGVSLMLSPDSMIALCKVKALAADGRCRAFDAAANGYGRGEGCGLLVLKRVADAKRDGDRILAVLAGSAVNHDGRSNGLTAPNGLAQQAVIRAALDDAGLEPEAVDYVEAHGTGTALGDPIEVNALQQVFGNRPPGRPLLLGSVKTNIGHAEAAAGIAGLIKLILSLRHRTIPASLHFTNPSPHIDWASGTVQVTAAPTPWPDQGRLRVAGISSFGLSGTNAHLIVTAPPTVGSAAAAPEPIDDPVHVLPLSAATPEALVAVRHRFAAVLAGATDSDLADICHTAACRQPLRHRDAIVGGTVAALHAGLESAPLPFGAGKGIGKGIVFLFSGQGSHDLAMGRDLYRRYPVFRDAFDRCGAALGPAFGRPLVERLYGEGATEEELRQTELAQPALFAVQYALAALWKSWGIEPAAVIGHSIGEYAAACVAGLFPPETGVRLAAERGCLMQALPSGGAMAAVFAPAEIVVPSVIDHTREVTLAAINQPDAVTISGSEEAVAKALARLSHDRIDGRRLAVSHAFHSPLMEPMVRDFEAALAGIDFAAATLPFYSTVTGEALPPRQRLTPDYWSRQILQPVQFLSAVRAAARDGYTVFLEIGPSDTLAALTRSILGADAAGPVVNSLRKGRSAWPEIAAAAATLFRAGIDLSWPGINAPFRPRKVALPTYPFQRQPFWMDVAPVRAGDGAIPPNPAPSPTQPEISHVSPTRTETMERLTELADELASILAEISGFDATTIDRAQHLTDMGLDSLMLLKLGQTVEHRFGLELRMSQLFEEIGTVNDLAAYIQRHATAAPAPVPAPAPVIQTAPPSVPVMPVAPVALPPMDGAGIAPVLQFQLQLLSQVAAQNLSSVTELARQQMAWLGQGGLPAAPPAAPSLAEAAPVVPAAPPTSPSVVPSTKVKPPASSIAKIRNINLAGSGPLSEQQRTFVSGLVERHVVRTHSSKELTQDSRAVLADWKHTLSFWGQLKEAKYPIVSARSEGARFWDVDGNEYIDVAMGMGVHFFGHKPAPIHDALIREIEHGLELGTQSALTGQAALLIRDLTGVERVAFGNTGSEAVMVALRLARAVTGRDRIVIFKNGYHGIFDGVLAFDQDGEIVPVGLGTPAGMIRDVTVLDYGSPEALDIIAAQADSLAAVLMEPVQSRNPDLQPQAFLSRLRRLTEQHGIALIFDEMINGFRIHPGGAQAWFGVQADIVTYGKIVGGGLPIGVIAGKARFIDYIDGGAWQYGDRSGPQSAMIYFGGTFCRNPATMATTLAALTVMKEAGPTLQERVTARTVAFCDALNLWFERELVPLRAKHFSSQWRLVPLGESDFQPLEIELLYLLMIERGVYTWERRINFFSVAHDDDDVARVLEVIKTCIIDIRAAGFAFSLDAYPDPQFGLPSSAQRRLYALSQRPGGQLPYHLPQAFWIDGPLDIDRLEDSFRIIIQRHESLRTGFKLIDGELVTSRLAEPRFSVERHQADSAGAERIAHDFLRPFDLAVAPLLRVAIVTLTDNRHLLLADAHHIAVDGISFNIIAAELMALYQGTALTPVEYDLRGCLRLQADADRDRQGGRDEDFWRETLAGDLPLLDLPLDFPRPTEPDFAGDNVVLTLDAAVTRRLKELSRATGTSLYIVLLAAYQVLLHRLSGQDDILVAGAVSGRQKADLAAAVGMFVNTVVFRGHPSAEQPFRRFLDEVRQVCLAVYDHQDYPFERMTTLNGTRPPDRNALFDTMLSYENAGERAFRITDLQFTRRDIHPPAAMFDFNLDIIEENEVLTLRFCYATALFRRETVVRWAGYFERIVSDILDDPDRPLGRLEIVGEAEAAFLATWNDTAATYPVDATLIGLFEEQVEAHSDRIALVMGDETVTYRALSDRVNRLARRLRTRPAIEPGASVAIYLDRSIAFVVSLLAIQKVGAAYVPLDIDYPAELLNVIVTDSGSTAVITRAALVGGLPSSGQAIALDFDALEQPGDDETTDETAPGPSPDSIAYIIYTSGSTGRPKGCLVTHRNVVRLMRNDRHDFDFGPDDVWVTTHSFCFDFSVWELYGALLNGGSVVIAARETMRDPDALLDLIRHHRVTVLNQTPPAFLGLVQAELACSTHSLGEHLRMVIFGGDRLEPSDLRRWITLYPPERIALINMYGITETTVHVTYDRLSGADIEGRPGISPIGRPLPETNVYICDPVLRPQPLGVVGELYVGGSGVCAGYLNRPELTAERFVTVPDGPLSGLRLYRTGDLGRLRPDGRLVYLGRNDAQVQVRGHRVETGAIVQTLLAYPGIEKALVIDRAVSDDRPGLRELIAYVIGAADLTATSLRNHLALSLPDYMIPSAFVRLEAFPLTANGKIDRAALPSPETARLESGNAYRAPRDAVETAIAEVWAEVLDVPRVGIEDNYFALGGDSIKALQIVSRLHRVGIKLGLGAIFAAKTVAALAPLAAHPAAALSEEPASDPVRSAPLTAIQRWFVAEHPHDRAHFNNAVLLRAVRRLEPDSIRRAVNALWSHHDALRLVLTKRGEAVEQTVRPDSALALDIVDLRADPVPLSALTKHAETLQRGFDLSVGPLLRAVLYRLPDGDRVLLLCHHLVVDGFSWRILLEDFATAYDQADTLEAEPIRLPPVSDSYLDWAEIQTAHAASPELLAEIPFWAGIEAADVAPLPVDFDDPRQGAGEFRQVSLSLDPDETRILLTGLNRTMKCEINDILLTALALAFQDQFGAARIKVQLEGHGREEIAPGHDVTRTVGWFTTIYPVVLDLGEEAASSPAEVVERIAAQVRQVPRKGIGYGLLKYLTPPSLREAIAFGPPPEINFNYLGQFNSDPHPLFALTDDPVGPILGERLERPQAIDIEAISIGGTLTVTVSYNHRLYRRETVTALAEGYRDRLRALIALGDGGGPGGKGNKEEDEDGAVLERLGLEDSTIEALVPLSSLQEGMLFHALSGDRQVYFEQFTYRLHGPLDLACFEAGWHDLARRHDILRAAIVAIPGRRPFQAILKSRSVEFHHVDLRGQTSDAFEAAVATFQRADRNRGFDLGRDPLMRVTVLQRDETEFDVVWSHHHIILDGWSLGILQPELMEIYGALRSGRAPSLPPAPSYRSYIEWLEGRDDDLARSYWSRVLADAPPPSGIPGIDPAGRSRGHEMAEYAVPLDPVTSQSLAALAARLEVTLNSVVQAIWAVLLATYNNRPEVIFGAVVSGRPPELPEVERIVGLFLRTVPVRVAVDRERSFAVLARSIADQAIASEPHHFLPLAEMQRLSGVRQTLFDHVLVFENYPQAVAAPDQGLQVDNVRAFEQMHYDFSIVVHPAITPEDSTEIKFTFNRNVVDPAGIERIAGHVRVLIAAVLAEPESPLSAFDLRGDDDRREIVAGDADEAVPVPGLVLDLFEAQAAQTPDAIAIEAGSDTVSYRDLDARAEALAAASRQQGLQPGQTVGLFLGNGIDYVASILGVHKAGGIFVPFDLEQPPLRLRQLLTRLAPHLIVTAEADVVAVRAILAGLDGAGGLHRLLAWTSEGGLRHGKPIKGALETVAPRPAGTEPDRSGRPMPGDGAYVMFTSGSTGEPKAILSSHQGLHHFIAWERREVAADASLRTSNLARTTFDVSLRDIFLPLIVGGTVCIPDSDLRMDSVRLLRWLADAQVTLIHIVPTLFRLLAKELERDPAAGVALPALRTVLFAGESLYGGDIERARRGFGPAVALINLYGPTETTLAKFFHRVDGAIAESGRPVPVGRPIAGTRAVILKGTKPLPVGAIGEILIRPPFPCLGYFGDPALTADRFVPDPTGEDDSGLTYYRTGDLGRFLPDGSVEFCGRIDGQVKVSGIRIELAEIEQAVMSSSPEIDQAVAAVHRREDGDNALTCYYTEKQPLDPSDLRRRLGETLPKPIIPSYLIPLDSFVMNLNGKVDRRALPKPEELIGDRIQFEPPATPVEARLAEIWAEILGLKRVGVVSPFFEIGGDSLRAIRVISRINQAFDATITIGLFFERPTIRLLAESLSAGAASGSGPIPTVPEAPDYPVSYAQRRLWILDQLWTSGAAYNLSAAYLLSGSFDVAAFERAFAALVRRHEALRTVFVAAGDDGDAGQTVRQKVLADPVTSVGLTDLRDESDPEAAARLLAERDAETPFDLATGPLLRAQVLVVGHDRHVLLVSIHHIVSDAASVAIMVDEVLTLYRAETEAGGVDPLPPLRIHYKDYAAWDNARIAGAEAQRDLEYWRTQLAGPLVPLDLPLDHPRPALPQFRGGRVTRPLDPRLVEALRQFVRVRQGTLFMVAVALVKTLLFRITGQTDIIVGSPIASRDREELRDQIGFYVNTLALRDRVTAEDGFAPLFERVKATIAAALEHRAYPFDRLVEELGLPRDLSRTPVFDVAVVLQDGIQRGLTLSGLAVEDFHEQRSISKFSLAFEFVETEGGGLTLGLEYDSDLFDRSHIERLVGHFIELSAQAVADPLRSLAALPIVPEAERQILAGRTPGPEIPAEITLISLFDAAVAAFPNRPAVAIEDRSFDYATLGRMVEAVARALAATGTVGRGDRVGLLLERNEWWVVAFLATMRLGAAAVPLDPSYPRSRLDFMRDDAGCAAILSQSPYLESAGEGTSPVFDIDALVETAPQSPLSVTVAADDVAYVIYTSGSTGRPKGVLLSHRGAVNLAFAHRDSLCILPRHRVLQFAPTSFDASVWEVLMALMQGACLVIAGPERIRDPQDFAAYLKQQQVTVATLPPSYLAQLDPDDLAPLQLLVSAGEPPDPDQARLLAGRLCFVNAYGPTEATVCATWYQVDPERDRGKAIPIGRALPNTEVVVLDHFGALAPVGVCGEIHIGGPGLALGYLGQPDLTARAFIDHPFRPGERLYRTGDLGVVQADGNIVYRGRIDAQVKIRGHRVEPGEIEYLIRRHPQVREAIVTVRPAAAGGADLVAHVVLEAGTTIDPVRREVEAELPSFLNPSAWVLVDSLPLLPNGKVDVASLPDPASVSPLSVETGDDLVARIAQVWREVLGCDGLSPADRFFEVGGDSIKAIQVVSRLRRQGLSLSMRDFLTDPTIAGLARRLEATDPPPDQPVRLAAPAALNQAGLSNHELEELFGDE</sequence>
<dbReference type="Gene3D" id="3.90.1150.10">
    <property type="entry name" value="Aspartate Aminotransferase, domain 1"/>
    <property type="match status" value="1"/>
</dbReference>
<dbReference type="PROSITE" id="PS00455">
    <property type="entry name" value="AMP_BINDING"/>
    <property type="match status" value="3"/>
</dbReference>
<dbReference type="SUPFAM" id="SSF47336">
    <property type="entry name" value="ACP-like"/>
    <property type="match status" value="4"/>
</dbReference>
<organism evidence="11 12">
    <name type="scientific">Magnetospirillum molischianum DSM 120</name>
    <dbReference type="NCBI Taxonomy" id="1150626"/>
    <lineage>
        <taxon>Bacteria</taxon>
        <taxon>Pseudomonadati</taxon>
        <taxon>Pseudomonadota</taxon>
        <taxon>Alphaproteobacteria</taxon>
        <taxon>Rhodospirillales</taxon>
        <taxon>Rhodospirillaceae</taxon>
        <taxon>Magnetospirillum</taxon>
    </lineage>
</organism>
<keyword evidence="5" id="KW-0677">Repeat</keyword>
<dbReference type="CDD" id="cd00833">
    <property type="entry name" value="PKS"/>
    <property type="match status" value="1"/>
</dbReference>
<dbReference type="CDD" id="cd19534">
    <property type="entry name" value="E_NRPS"/>
    <property type="match status" value="1"/>
</dbReference>
<dbReference type="PROSITE" id="PS52004">
    <property type="entry name" value="KS3_2"/>
    <property type="match status" value="1"/>
</dbReference>
<feature type="domain" description="Ketosynthase family 3 (KS3)" evidence="10">
    <location>
        <begin position="33"/>
        <end position="458"/>
    </location>
</feature>
<dbReference type="InterPro" id="IPR015422">
    <property type="entry name" value="PyrdxlP-dep_Trfase_small"/>
</dbReference>
<dbReference type="CDD" id="cd17643">
    <property type="entry name" value="A_NRPS_Cytc1-like"/>
    <property type="match status" value="1"/>
</dbReference>
<evidence type="ECO:0000256" key="2">
    <source>
        <dbReference type="ARBA" id="ARBA00022450"/>
    </source>
</evidence>
<accession>H8FPU2</accession>
<keyword evidence="12" id="KW-1185">Reference proteome</keyword>
<dbReference type="Gene3D" id="3.40.50.12780">
    <property type="entry name" value="N-terminal domain of ligase-like"/>
    <property type="match status" value="3"/>
</dbReference>
<dbReference type="PROSITE" id="PS50075">
    <property type="entry name" value="CARRIER"/>
    <property type="match status" value="4"/>
</dbReference>
<dbReference type="Gene3D" id="3.40.366.10">
    <property type="entry name" value="Malonyl-Coenzyme A Acyl Carrier Protein, domain 2"/>
    <property type="match status" value="1"/>
</dbReference>
<dbReference type="CDD" id="cd05930">
    <property type="entry name" value="A_NRPS"/>
    <property type="match status" value="2"/>
</dbReference>
<dbReference type="Gene3D" id="3.30.70.3290">
    <property type="match status" value="1"/>
</dbReference>
<dbReference type="GO" id="GO:0030170">
    <property type="term" value="F:pyridoxal phosphate binding"/>
    <property type="evidence" value="ECO:0007669"/>
    <property type="project" value="InterPro"/>
</dbReference>
<dbReference type="InterPro" id="IPR045851">
    <property type="entry name" value="AMP-bd_C_sf"/>
</dbReference>
<dbReference type="EMBL" id="CAHP01000012">
    <property type="protein sequence ID" value="CCG40380.1"/>
    <property type="molecule type" value="Genomic_DNA"/>
</dbReference>
<comment type="similarity">
    <text evidence="7">In the C-terminal section; belongs to the NRP synthetase family.</text>
</comment>
<dbReference type="SUPFAM" id="SSF55048">
    <property type="entry name" value="Probable ACP-binding domain of malonyl-CoA ACP transacylase"/>
    <property type="match status" value="1"/>
</dbReference>
<dbReference type="Pfam" id="PF00109">
    <property type="entry name" value="ketoacyl-synt"/>
    <property type="match status" value="1"/>
</dbReference>
<dbReference type="eggNOG" id="COG1020">
    <property type="taxonomic scope" value="Bacteria"/>
</dbReference>
<evidence type="ECO:0000256" key="4">
    <source>
        <dbReference type="ARBA" id="ARBA00022679"/>
    </source>
</evidence>
<dbReference type="InterPro" id="IPR001242">
    <property type="entry name" value="Condensation_dom"/>
</dbReference>
<dbReference type="Gene3D" id="3.30.559.30">
    <property type="entry name" value="Nonribosomal peptide synthetase, condensation domain"/>
    <property type="match status" value="4"/>
</dbReference>
<dbReference type="Gene3D" id="3.40.640.10">
    <property type="entry name" value="Type I PLP-dependent aspartate aminotransferase-like (Major domain)"/>
    <property type="match status" value="1"/>
</dbReference>
<dbReference type="CDD" id="cd19531">
    <property type="entry name" value="LCL_NRPS-like"/>
    <property type="match status" value="2"/>
</dbReference>
<dbReference type="CDD" id="cd19543">
    <property type="entry name" value="DCL_NRPS"/>
    <property type="match status" value="1"/>
</dbReference>
<dbReference type="InterPro" id="IPR016035">
    <property type="entry name" value="Acyl_Trfase/lysoPLipase"/>
</dbReference>
<dbReference type="GO" id="GO:0004315">
    <property type="term" value="F:3-oxoacyl-[acyl-carrier-protein] synthase activity"/>
    <property type="evidence" value="ECO:0007669"/>
    <property type="project" value="InterPro"/>
</dbReference>
<comment type="caution">
    <text evidence="11">The sequence shown here is derived from an EMBL/GenBank/DDBJ whole genome shotgun (WGS) entry which is preliminary data.</text>
</comment>
<dbReference type="InterPro" id="IPR036736">
    <property type="entry name" value="ACP-like_sf"/>
</dbReference>
<dbReference type="Pfam" id="PF00698">
    <property type="entry name" value="Acyl_transf_1"/>
    <property type="match status" value="1"/>
</dbReference>
<dbReference type="PANTHER" id="PTHR45527:SF14">
    <property type="entry name" value="PLIPASTATIN SYNTHASE SUBUNIT B"/>
    <property type="match status" value="1"/>
</dbReference>
<dbReference type="Gene3D" id="3.40.47.10">
    <property type="match status" value="1"/>
</dbReference>
<dbReference type="Pfam" id="PF13193">
    <property type="entry name" value="AMP-binding_C"/>
    <property type="match status" value="1"/>
</dbReference>
<dbReference type="InterPro" id="IPR010060">
    <property type="entry name" value="NRPS_synth"/>
</dbReference>
<evidence type="ECO:0000256" key="7">
    <source>
        <dbReference type="ARBA" id="ARBA00029443"/>
    </source>
</evidence>
<dbReference type="Pfam" id="PF00501">
    <property type="entry name" value="AMP-binding"/>
    <property type="match status" value="3"/>
</dbReference>
<dbReference type="Gene3D" id="1.10.1200.10">
    <property type="entry name" value="ACP-like"/>
    <property type="match status" value="4"/>
</dbReference>
<dbReference type="InterPro" id="IPR023213">
    <property type="entry name" value="CAT-like_dom_sf"/>
</dbReference>
<feature type="domain" description="Carrier" evidence="9">
    <location>
        <begin position="2576"/>
        <end position="2650"/>
    </location>
</feature>
<keyword evidence="11" id="KW-0413">Isomerase</keyword>
<dbReference type="eggNOG" id="COG3321">
    <property type="taxonomic scope" value="Bacteria"/>
</dbReference>
<dbReference type="SUPFAM" id="SSF52151">
    <property type="entry name" value="FabD/lysophospholipase-like"/>
    <property type="match status" value="1"/>
</dbReference>
<dbReference type="FunFam" id="3.40.50.980:FF:000001">
    <property type="entry name" value="Non-ribosomal peptide synthetase"/>
    <property type="match status" value="1"/>
</dbReference>
<protein>
    <submittedName>
        <fullName evidence="11">Putative Aspartate racemase</fullName>
        <ecNumber evidence="11">5.1.1.13</ecNumber>
    </submittedName>
</protein>
<dbReference type="PROSITE" id="PS00012">
    <property type="entry name" value="PHOSPHOPANTETHEINE"/>
    <property type="match status" value="4"/>
</dbReference>
<dbReference type="Gene3D" id="3.30.300.30">
    <property type="match status" value="3"/>
</dbReference>
<dbReference type="InterPro" id="IPR015424">
    <property type="entry name" value="PyrdxlP-dep_Trfase"/>
</dbReference>
<dbReference type="SMART" id="SM00827">
    <property type="entry name" value="PKS_AT"/>
    <property type="match status" value="1"/>
</dbReference>
<keyword evidence="3" id="KW-0597">Phosphoprotein</keyword>
<dbReference type="FunFam" id="3.40.50.980:FF:000002">
    <property type="entry name" value="Enterobactin synthetase component F"/>
    <property type="match status" value="1"/>
</dbReference>
<dbReference type="InterPro" id="IPR016036">
    <property type="entry name" value="Malonyl_transacylase_ACP-bd"/>
</dbReference>
<dbReference type="Pfam" id="PF00550">
    <property type="entry name" value="PP-binding"/>
    <property type="match status" value="4"/>
</dbReference>
<dbReference type="FunFam" id="3.40.47.10:FF:000019">
    <property type="entry name" value="Polyketide synthase type I"/>
    <property type="match status" value="1"/>
</dbReference>
<dbReference type="InterPro" id="IPR006162">
    <property type="entry name" value="Ppantetheine_attach_site"/>
</dbReference>
<evidence type="ECO:0000259" key="10">
    <source>
        <dbReference type="PROSITE" id="PS52004"/>
    </source>
</evidence>
<dbReference type="InterPro" id="IPR025110">
    <property type="entry name" value="AMP-bd_C"/>
</dbReference>
<dbReference type="InterPro" id="IPR018201">
    <property type="entry name" value="Ketoacyl_synth_AS"/>
</dbReference>
<dbReference type="PANTHER" id="PTHR45527">
    <property type="entry name" value="NONRIBOSOMAL PEPTIDE SYNTHETASE"/>
    <property type="match status" value="1"/>
</dbReference>
<dbReference type="PROSITE" id="PS00606">
    <property type="entry name" value="KS3_1"/>
    <property type="match status" value="1"/>
</dbReference>
<keyword evidence="6" id="KW-0663">Pyridoxal phosphate</keyword>
<dbReference type="FunFam" id="1.10.1200.10:FF:000005">
    <property type="entry name" value="Nonribosomal peptide synthetase 1"/>
    <property type="match status" value="1"/>
</dbReference>
<dbReference type="GO" id="GO:0031177">
    <property type="term" value="F:phosphopantetheine binding"/>
    <property type="evidence" value="ECO:0007669"/>
    <property type="project" value="InterPro"/>
</dbReference>
<dbReference type="GO" id="GO:0008483">
    <property type="term" value="F:transaminase activity"/>
    <property type="evidence" value="ECO:0007669"/>
    <property type="project" value="InterPro"/>
</dbReference>
<dbReference type="SMART" id="SM00823">
    <property type="entry name" value="PKS_PP"/>
    <property type="match status" value="3"/>
</dbReference>
<dbReference type="GO" id="GO:0006633">
    <property type="term" value="P:fatty acid biosynthetic process"/>
    <property type="evidence" value="ECO:0007669"/>
    <property type="project" value="InterPro"/>
</dbReference>
<evidence type="ECO:0000256" key="5">
    <source>
        <dbReference type="ARBA" id="ARBA00022737"/>
    </source>
</evidence>
<dbReference type="NCBIfam" id="NF003417">
    <property type="entry name" value="PRK04813.1"/>
    <property type="match status" value="4"/>
</dbReference>
<comment type="function">
    <text evidence="8">Involved in production of the polyketide antibiotic thailandamide.</text>
</comment>
<dbReference type="InterPro" id="IPR014031">
    <property type="entry name" value="Ketoacyl_synth_C"/>
</dbReference>
<feature type="domain" description="Carrier" evidence="9">
    <location>
        <begin position="938"/>
        <end position="1020"/>
    </location>
</feature>
<dbReference type="SUPFAM" id="SSF53901">
    <property type="entry name" value="Thiolase-like"/>
    <property type="match status" value="1"/>
</dbReference>
<evidence type="ECO:0000256" key="3">
    <source>
        <dbReference type="ARBA" id="ARBA00022553"/>
    </source>
</evidence>
<dbReference type="Pfam" id="PF00668">
    <property type="entry name" value="Condensation"/>
    <property type="match status" value="4"/>
</dbReference>
<dbReference type="InterPro" id="IPR014043">
    <property type="entry name" value="Acyl_transferase_dom"/>
</dbReference>
<proteinExistence type="inferred from homology"/>
<gene>
    <name evidence="11" type="ORF">PHAMO_20066</name>
</gene>
<dbReference type="NCBIfam" id="TIGR01733">
    <property type="entry name" value="AA-adenyl-dom"/>
    <property type="match status" value="3"/>
</dbReference>
<dbReference type="InterPro" id="IPR042099">
    <property type="entry name" value="ANL_N_sf"/>
</dbReference>
<evidence type="ECO:0000259" key="9">
    <source>
        <dbReference type="PROSITE" id="PS50075"/>
    </source>
</evidence>
<dbReference type="InterPro" id="IPR014030">
    <property type="entry name" value="Ketoacyl_synth_N"/>
</dbReference>
<dbReference type="InterPro" id="IPR005814">
    <property type="entry name" value="Aminotrans_3"/>
</dbReference>
<dbReference type="Pfam" id="PF02801">
    <property type="entry name" value="Ketoacyl-synt_C"/>
    <property type="match status" value="1"/>
</dbReference>
<dbReference type="GO" id="GO:0005829">
    <property type="term" value="C:cytosol"/>
    <property type="evidence" value="ECO:0007669"/>
    <property type="project" value="TreeGrafter"/>
</dbReference>
<dbReference type="InterPro" id="IPR020845">
    <property type="entry name" value="AMP-binding_CS"/>
</dbReference>
<dbReference type="InterPro" id="IPR020841">
    <property type="entry name" value="PKS_Beta-ketoAc_synthase_dom"/>
</dbReference>
<feature type="domain" description="Carrier" evidence="9">
    <location>
        <begin position="5170"/>
        <end position="5244"/>
    </location>
</feature>
<dbReference type="OrthoDB" id="9778690at2"/>
<keyword evidence="2" id="KW-0596">Phosphopantetheine</keyword>
<dbReference type="NCBIfam" id="TIGR01720">
    <property type="entry name" value="NRPS-para261"/>
    <property type="match status" value="1"/>
</dbReference>
<evidence type="ECO:0000313" key="11">
    <source>
        <dbReference type="EMBL" id="CCG40380.1"/>
    </source>
</evidence>
<evidence type="ECO:0000256" key="8">
    <source>
        <dbReference type="ARBA" id="ARBA00054155"/>
    </source>
</evidence>
<dbReference type="InterPro" id="IPR016039">
    <property type="entry name" value="Thiolase-like"/>
</dbReference>
<dbReference type="SMART" id="SM00825">
    <property type="entry name" value="PKS_KS"/>
    <property type="match status" value="1"/>
</dbReference>
<evidence type="ECO:0000256" key="1">
    <source>
        <dbReference type="ARBA" id="ARBA00001957"/>
    </source>
</evidence>
<name>H8FPU2_MAGML</name>
<dbReference type="Gene3D" id="3.30.559.10">
    <property type="entry name" value="Chloramphenicol acetyltransferase-like domain"/>
    <property type="match status" value="4"/>
</dbReference>
<dbReference type="GO" id="GO:0047689">
    <property type="term" value="F:aspartate racemase activity"/>
    <property type="evidence" value="ECO:0007669"/>
    <property type="project" value="UniProtKB-EC"/>
</dbReference>
<dbReference type="FunFam" id="3.40.50.12780:FF:000012">
    <property type="entry name" value="Non-ribosomal peptide synthetase"/>
    <property type="match status" value="2"/>
</dbReference>
<dbReference type="InterPro" id="IPR020806">
    <property type="entry name" value="PKS_PP-bd"/>
</dbReference>
<reference evidence="11 12" key="1">
    <citation type="journal article" date="2012" name="J. Bacteriol.">
        <title>Draft Genome Sequence of the Purple Photosynthetic Bacterium Phaeospirillum molischianum DSM120, a Particularly Versatile Bacterium.</title>
        <authorList>
            <person name="Duquesne K."/>
            <person name="Prima V."/>
            <person name="Ji B."/>
            <person name="Rouy Z."/>
            <person name="Medigue C."/>
            <person name="Talla E."/>
            <person name="Sturgis J.N."/>
        </authorList>
    </citation>
    <scope>NUCLEOTIDE SEQUENCE [LARGE SCALE GENOMIC DNA]</scope>
    <source>
        <strain evidence="12">DSM120</strain>
    </source>
</reference>
<dbReference type="Proteomes" id="UP000004169">
    <property type="component" value="Unassembled WGS sequence"/>
</dbReference>
<dbReference type="InterPro" id="IPR032821">
    <property type="entry name" value="PKS_assoc"/>
</dbReference>
<dbReference type="RefSeq" id="WP_002726614.1">
    <property type="nucleotide sequence ID" value="NZ_CAHP01000012.1"/>
</dbReference>
<keyword evidence="4" id="KW-0808">Transferase</keyword>
<dbReference type="STRING" id="1150626.PHAMO_20066"/>
<dbReference type="InterPro" id="IPR009081">
    <property type="entry name" value="PP-bd_ACP"/>
</dbReference>
<dbReference type="InterPro" id="IPR015421">
    <property type="entry name" value="PyrdxlP-dep_Trfase_major"/>
</dbReference>
<dbReference type="SMART" id="SM01294">
    <property type="entry name" value="PKS_PP_betabranch"/>
    <property type="match status" value="1"/>
</dbReference>
<dbReference type="InterPro" id="IPR010071">
    <property type="entry name" value="AA_adenyl_dom"/>
</dbReference>
<dbReference type="EC" id="5.1.1.13" evidence="11"/>
<dbReference type="GO" id="GO:0043041">
    <property type="term" value="P:amino acid activation for nonribosomal peptide biosynthetic process"/>
    <property type="evidence" value="ECO:0007669"/>
    <property type="project" value="TreeGrafter"/>
</dbReference>
<dbReference type="GO" id="GO:0044550">
    <property type="term" value="P:secondary metabolite biosynthetic process"/>
    <property type="evidence" value="ECO:0007669"/>
    <property type="project" value="TreeGrafter"/>
</dbReference>
<dbReference type="SUPFAM" id="SSF56801">
    <property type="entry name" value="Acetyl-CoA synthetase-like"/>
    <property type="match status" value="3"/>
</dbReference>
<dbReference type="SUPFAM" id="SSF52777">
    <property type="entry name" value="CoA-dependent acyltransferases"/>
    <property type="match status" value="8"/>
</dbReference>
<dbReference type="SUPFAM" id="SSF53383">
    <property type="entry name" value="PLP-dependent transferases"/>
    <property type="match status" value="1"/>
</dbReference>
<comment type="cofactor">
    <cofactor evidence="1">
        <name>pantetheine 4'-phosphate</name>
        <dbReference type="ChEBI" id="CHEBI:47942"/>
    </cofactor>
</comment>
<dbReference type="Pfam" id="PF00202">
    <property type="entry name" value="Aminotran_3"/>
    <property type="match status" value="1"/>
</dbReference>